<dbReference type="GO" id="GO:0004106">
    <property type="term" value="F:chorismate mutase activity"/>
    <property type="evidence" value="ECO:0007669"/>
    <property type="project" value="UniProtKB-EC"/>
</dbReference>
<dbReference type="PROSITE" id="PS51168">
    <property type="entry name" value="CHORISMATE_MUT_2"/>
    <property type="match status" value="1"/>
</dbReference>
<dbReference type="Pfam" id="PF00793">
    <property type="entry name" value="DAHP_synth_1"/>
    <property type="match status" value="1"/>
</dbReference>
<dbReference type="Gene3D" id="1.20.59.10">
    <property type="entry name" value="Chorismate mutase"/>
    <property type="match status" value="1"/>
</dbReference>
<dbReference type="EC" id="5.4.99.5" evidence="1"/>
<accession>A0A7H0VI99</accession>
<dbReference type="AlphaFoldDB" id="A0A7H0VI99"/>
<dbReference type="GO" id="GO:0016740">
    <property type="term" value="F:transferase activity"/>
    <property type="evidence" value="ECO:0007669"/>
    <property type="project" value="UniProtKB-KW"/>
</dbReference>
<keyword evidence="5" id="KW-1185">Reference proteome</keyword>
<dbReference type="RefSeq" id="WP_210759975.1">
    <property type="nucleotide sequence ID" value="NZ_CP060139.1"/>
</dbReference>
<name>A0A7H0VI99_9FLAO</name>
<feature type="domain" description="Chorismate mutase" evidence="3">
    <location>
        <begin position="265"/>
        <end position="356"/>
    </location>
</feature>
<evidence type="ECO:0000313" key="4">
    <source>
        <dbReference type="EMBL" id="QNR25447.1"/>
    </source>
</evidence>
<dbReference type="GO" id="GO:0046417">
    <property type="term" value="P:chorismate metabolic process"/>
    <property type="evidence" value="ECO:0007669"/>
    <property type="project" value="InterPro"/>
</dbReference>
<dbReference type="InterPro" id="IPR013785">
    <property type="entry name" value="Aldolase_TIM"/>
</dbReference>
<dbReference type="CDD" id="cd00945">
    <property type="entry name" value="Aldolase_Class_I"/>
    <property type="match status" value="1"/>
</dbReference>
<evidence type="ECO:0000259" key="3">
    <source>
        <dbReference type="PROSITE" id="PS51168"/>
    </source>
</evidence>
<dbReference type="PANTHER" id="PTHR43018">
    <property type="entry name" value="PHOSPHO-2-DEHYDRO-3-DEOXYHEPTONATE ALDOLASE"/>
    <property type="match status" value="1"/>
</dbReference>
<organism evidence="4 5">
    <name type="scientific">Croceimicrobium hydrocarbonivorans</name>
    <dbReference type="NCBI Taxonomy" id="2761580"/>
    <lineage>
        <taxon>Bacteria</taxon>
        <taxon>Pseudomonadati</taxon>
        <taxon>Bacteroidota</taxon>
        <taxon>Flavobacteriia</taxon>
        <taxon>Flavobacteriales</taxon>
        <taxon>Owenweeksiaceae</taxon>
        <taxon>Croceimicrobium</taxon>
    </lineage>
</organism>
<evidence type="ECO:0000256" key="2">
    <source>
        <dbReference type="ARBA" id="ARBA00022679"/>
    </source>
</evidence>
<dbReference type="InterPro" id="IPR036979">
    <property type="entry name" value="CM_dom_sf"/>
</dbReference>
<dbReference type="SUPFAM" id="SSF51569">
    <property type="entry name" value="Aldolase"/>
    <property type="match status" value="1"/>
</dbReference>
<sequence>MEINALYDWLKPKSKPLLIAGPCSVESEEQMMRTADSLARTGLVSAFRGGVWKPRTKPGSFEGIGSPALKWLKAAGTKHQIPVITEVANARHVEEALEAGIDMLWIGARTTVNPFYVQDIADALKGTDIPVLVKNPIHPEVKLWLGALERLNNAGIQKLGAIHRGFYAYQSQPFRNEPKWEVFFELRRLAPDLPVICDPSHIAGRSELIGEVCQSALDLGMDGFMIESHIEPHKALSDPLQQLRPYDLDLVYRALEHRDEAIDDERYIAKLEELRYQIDKVDAEILKLISRRQELAKAIGPVKYENQATIFQMKRWFKVLENRKAQGLSLDLEDELVHELFQLLHKYSIDTQIKNHHE</sequence>
<dbReference type="Gene3D" id="3.20.20.70">
    <property type="entry name" value="Aldolase class I"/>
    <property type="match status" value="1"/>
</dbReference>
<dbReference type="Proteomes" id="UP000516305">
    <property type="component" value="Chromosome"/>
</dbReference>
<dbReference type="InterPro" id="IPR052899">
    <property type="entry name" value="Class-I_DAHP_synthase"/>
</dbReference>
<dbReference type="PANTHER" id="PTHR43018:SF1">
    <property type="entry name" value="PROTEIN AROA(G)"/>
    <property type="match status" value="1"/>
</dbReference>
<dbReference type="InterPro" id="IPR002701">
    <property type="entry name" value="CM_II_prokaryot"/>
</dbReference>
<dbReference type="InterPro" id="IPR006218">
    <property type="entry name" value="DAHP1/KDSA"/>
</dbReference>
<dbReference type="KEGG" id="chyd:H4K34_06295"/>
<dbReference type="SMART" id="SM00830">
    <property type="entry name" value="CM_2"/>
    <property type="match status" value="1"/>
</dbReference>
<reference evidence="4 5" key="1">
    <citation type="submission" date="2020-08" db="EMBL/GenBank/DDBJ databases">
        <title>Croceimicrobium hydrocarbonivorans gen. nov., sp. nov., a novel marine bacterium isolated from a bacterial consortium that degrades polyethylene terephthalate.</title>
        <authorList>
            <person name="Liu R."/>
        </authorList>
    </citation>
    <scope>NUCLEOTIDE SEQUENCE [LARGE SCALE GENOMIC DNA]</scope>
    <source>
        <strain evidence="4 5">A20-9</strain>
    </source>
</reference>
<evidence type="ECO:0000313" key="5">
    <source>
        <dbReference type="Proteomes" id="UP000516305"/>
    </source>
</evidence>
<proteinExistence type="predicted"/>
<dbReference type="SUPFAM" id="SSF48600">
    <property type="entry name" value="Chorismate mutase II"/>
    <property type="match status" value="1"/>
</dbReference>
<keyword evidence="2" id="KW-0808">Transferase</keyword>
<protein>
    <recommendedName>
        <fullName evidence="1">chorismate mutase</fullName>
        <ecNumber evidence="1">5.4.99.5</ecNumber>
    </recommendedName>
</protein>
<dbReference type="InterPro" id="IPR036263">
    <property type="entry name" value="Chorismate_II_sf"/>
</dbReference>
<evidence type="ECO:0000256" key="1">
    <source>
        <dbReference type="ARBA" id="ARBA00012404"/>
    </source>
</evidence>
<gene>
    <name evidence="4" type="ORF">H4K34_06295</name>
</gene>
<dbReference type="Pfam" id="PF01817">
    <property type="entry name" value="CM_2"/>
    <property type="match status" value="1"/>
</dbReference>
<dbReference type="EMBL" id="CP060139">
    <property type="protein sequence ID" value="QNR25447.1"/>
    <property type="molecule type" value="Genomic_DNA"/>
</dbReference>